<feature type="transmembrane region" description="Helical" evidence="14">
    <location>
        <begin position="412"/>
        <end position="431"/>
    </location>
</feature>
<comment type="function">
    <text evidence="1">Multidrug efflux pump.</text>
</comment>
<dbReference type="Pfam" id="PF01554">
    <property type="entry name" value="MatE"/>
    <property type="match status" value="2"/>
</dbReference>
<evidence type="ECO:0000256" key="14">
    <source>
        <dbReference type="SAM" id="Phobius"/>
    </source>
</evidence>
<evidence type="ECO:0000256" key="1">
    <source>
        <dbReference type="ARBA" id="ARBA00003408"/>
    </source>
</evidence>
<keyword evidence="5" id="KW-0813">Transport</keyword>
<dbReference type="AlphaFoldDB" id="A0A1E3ACD8"/>
<dbReference type="RefSeq" id="WP_081331155.1">
    <property type="nucleotide sequence ID" value="NZ_MCGH01000002.1"/>
</dbReference>
<evidence type="ECO:0000256" key="5">
    <source>
        <dbReference type="ARBA" id="ARBA00022448"/>
    </source>
</evidence>
<dbReference type="GO" id="GO:0006811">
    <property type="term" value="P:monoatomic ion transport"/>
    <property type="evidence" value="ECO:0007669"/>
    <property type="project" value="UniProtKB-KW"/>
</dbReference>
<feature type="transmembrane region" description="Helical" evidence="14">
    <location>
        <begin position="265"/>
        <end position="291"/>
    </location>
</feature>
<feature type="transmembrane region" description="Helical" evidence="14">
    <location>
        <begin position="152"/>
        <end position="174"/>
    </location>
</feature>
<dbReference type="EMBL" id="MCGH01000002">
    <property type="protein sequence ID" value="ODM06279.1"/>
    <property type="molecule type" value="Genomic_DNA"/>
</dbReference>
<keyword evidence="6" id="KW-0050">Antiport</keyword>
<dbReference type="GO" id="GO:0015297">
    <property type="term" value="F:antiporter activity"/>
    <property type="evidence" value="ECO:0007669"/>
    <property type="project" value="UniProtKB-KW"/>
</dbReference>
<evidence type="ECO:0000256" key="11">
    <source>
        <dbReference type="ARBA" id="ARBA00023136"/>
    </source>
</evidence>
<comment type="subcellular location">
    <subcellularLocation>
        <location evidence="2">Cell membrane</location>
        <topology evidence="2">Multi-pass membrane protein</topology>
    </subcellularLocation>
</comment>
<feature type="transmembrane region" description="Helical" evidence="14">
    <location>
        <begin position="80"/>
        <end position="101"/>
    </location>
</feature>
<feature type="transmembrane region" description="Helical" evidence="14">
    <location>
        <begin position="383"/>
        <end position="405"/>
    </location>
</feature>
<sequence>MNEEQKNSVTGEERAAVREGGSGERVMTNKMGTMPMNKLLLSMALPMMISMLVQALYNIVDSVFVSMINENALTAVSLAFPIQSLMIALSTGTGVGINAVLSRSLGEKNQENVNKAAENGVFLAIVSYVLFLIIGLLIAKPFYLSQTKNEEIVSYGVTYLTIVCICSIGMFTQMTFEKLLQSTGRTMYTMVTQSIGAVINIIFDPILIFGLFGFPKLGVAGAAAATVFGQAVAGTLAILFNVKVNKDIQLDFRKFRPDKMMIGKIYAVGVPSIIMQAIGSVMTYGMNLILIQFTSTATAVFGVYFKVQSFIFMPVFGLNNGMVPIVAYNYGAGSKKRVKHVTRLSITYAVSIMLIGLLVFQIFPDKLLAMFNASENMLAIGVPALRIISISFMFAGFCIVMGSVFQALGNGVYSLVVSVARQLIVLLPAAYLLSLTGNVNNVWWAFPIAELMSLSMTLFFYGRINRKIISKIGEPVLMPEE</sequence>
<evidence type="ECO:0000256" key="6">
    <source>
        <dbReference type="ARBA" id="ARBA00022449"/>
    </source>
</evidence>
<dbReference type="GO" id="GO:0042910">
    <property type="term" value="F:xenobiotic transmembrane transporter activity"/>
    <property type="evidence" value="ECO:0007669"/>
    <property type="project" value="InterPro"/>
</dbReference>
<keyword evidence="8 14" id="KW-0812">Transmembrane</keyword>
<dbReference type="Proteomes" id="UP000094067">
    <property type="component" value="Unassembled WGS sequence"/>
</dbReference>
<keyword evidence="9 14" id="KW-1133">Transmembrane helix</keyword>
<feature type="transmembrane region" description="Helical" evidence="14">
    <location>
        <begin position="121"/>
        <end position="140"/>
    </location>
</feature>
<organism evidence="15 16">
    <name type="scientific">Eisenbergiella tayi</name>
    <dbReference type="NCBI Taxonomy" id="1432052"/>
    <lineage>
        <taxon>Bacteria</taxon>
        <taxon>Bacillati</taxon>
        <taxon>Bacillota</taxon>
        <taxon>Clostridia</taxon>
        <taxon>Lachnospirales</taxon>
        <taxon>Lachnospiraceae</taxon>
        <taxon>Eisenbergiella</taxon>
    </lineage>
</organism>
<dbReference type="GO" id="GO:0005886">
    <property type="term" value="C:plasma membrane"/>
    <property type="evidence" value="ECO:0007669"/>
    <property type="project" value="UniProtKB-SubCell"/>
</dbReference>
<dbReference type="InterPro" id="IPR050222">
    <property type="entry name" value="MATE_MdtK"/>
</dbReference>
<feature type="transmembrane region" description="Helical" evidence="14">
    <location>
        <begin position="311"/>
        <end position="332"/>
    </location>
</feature>
<name>A0A1E3ACD8_9FIRM</name>
<evidence type="ECO:0000256" key="3">
    <source>
        <dbReference type="ARBA" id="ARBA00010199"/>
    </source>
</evidence>
<feature type="transmembrane region" description="Helical" evidence="14">
    <location>
        <begin position="39"/>
        <end position="60"/>
    </location>
</feature>
<evidence type="ECO:0000256" key="12">
    <source>
        <dbReference type="ARBA" id="ARBA00031636"/>
    </source>
</evidence>
<dbReference type="InterPro" id="IPR002528">
    <property type="entry name" value="MATE_fam"/>
</dbReference>
<dbReference type="PANTHER" id="PTHR43298:SF2">
    <property type="entry name" value="FMN_FAD EXPORTER YEEO-RELATED"/>
    <property type="match status" value="1"/>
</dbReference>
<comment type="caution">
    <text evidence="15">The sequence shown here is derived from an EMBL/GenBank/DDBJ whole genome shotgun (WGS) entry which is preliminary data.</text>
</comment>
<proteinExistence type="inferred from homology"/>
<keyword evidence="7" id="KW-1003">Cell membrane</keyword>
<evidence type="ECO:0000256" key="9">
    <source>
        <dbReference type="ARBA" id="ARBA00022989"/>
    </source>
</evidence>
<feature type="region of interest" description="Disordered" evidence="13">
    <location>
        <begin position="1"/>
        <end position="28"/>
    </location>
</feature>
<accession>A0A1E3ACD8</accession>
<protein>
    <recommendedName>
        <fullName evidence="4">Probable multidrug resistance protein NorM</fullName>
    </recommendedName>
    <alternativeName>
        <fullName evidence="12">Multidrug-efflux transporter</fullName>
    </alternativeName>
</protein>
<gene>
    <name evidence="15" type="primary">mepA_12</name>
    <name evidence="15" type="ORF">BEI61_02168</name>
</gene>
<dbReference type="InterPro" id="IPR048279">
    <property type="entry name" value="MdtK-like"/>
</dbReference>
<comment type="similarity">
    <text evidence="3">Belongs to the multi antimicrobial extrusion (MATE) (TC 2.A.66.1) family.</text>
</comment>
<feature type="transmembrane region" description="Helical" evidence="14">
    <location>
        <begin position="344"/>
        <end position="363"/>
    </location>
</feature>
<evidence type="ECO:0000256" key="2">
    <source>
        <dbReference type="ARBA" id="ARBA00004651"/>
    </source>
</evidence>
<evidence type="ECO:0000256" key="7">
    <source>
        <dbReference type="ARBA" id="ARBA00022475"/>
    </source>
</evidence>
<dbReference type="PIRSF" id="PIRSF006603">
    <property type="entry name" value="DinF"/>
    <property type="match status" value="1"/>
</dbReference>
<reference evidence="15 16" key="1">
    <citation type="submission" date="2016-07" db="EMBL/GenBank/DDBJ databases">
        <title>Characterization of isolates of Eisenbergiella tayi derived from blood cultures, using whole genome sequencing.</title>
        <authorList>
            <person name="Burdz T."/>
            <person name="Wiebe D."/>
            <person name="Huynh C."/>
            <person name="Bernard K."/>
        </authorList>
    </citation>
    <scope>NUCLEOTIDE SEQUENCE [LARGE SCALE GENOMIC DNA]</scope>
    <source>
        <strain evidence="15 16">NML 110608</strain>
    </source>
</reference>
<evidence type="ECO:0000256" key="13">
    <source>
        <dbReference type="SAM" id="MobiDB-lite"/>
    </source>
</evidence>
<evidence type="ECO:0000313" key="15">
    <source>
        <dbReference type="EMBL" id="ODM06279.1"/>
    </source>
</evidence>
<feature type="compositionally biased region" description="Basic and acidic residues" evidence="13">
    <location>
        <begin position="1"/>
        <end position="17"/>
    </location>
</feature>
<dbReference type="NCBIfam" id="TIGR00797">
    <property type="entry name" value="matE"/>
    <property type="match status" value="1"/>
</dbReference>
<dbReference type="CDD" id="cd13144">
    <property type="entry name" value="MATE_like_4"/>
    <property type="match status" value="1"/>
</dbReference>
<evidence type="ECO:0000256" key="10">
    <source>
        <dbReference type="ARBA" id="ARBA00023065"/>
    </source>
</evidence>
<evidence type="ECO:0000313" key="16">
    <source>
        <dbReference type="Proteomes" id="UP000094067"/>
    </source>
</evidence>
<keyword evidence="10" id="KW-0406">Ion transport</keyword>
<dbReference type="PATRIC" id="fig|1432052.4.peg.2426"/>
<keyword evidence="11 14" id="KW-0472">Membrane</keyword>
<evidence type="ECO:0000256" key="8">
    <source>
        <dbReference type="ARBA" id="ARBA00022692"/>
    </source>
</evidence>
<feature type="transmembrane region" description="Helical" evidence="14">
    <location>
        <begin position="220"/>
        <end position="244"/>
    </location>
</feature>
<dbReference type="PANTHER" id="PTHR43298">
    <property type="entry name" value="MULTIDRUG RESISTANCE PROTEIN NORM-RELATED"/>
    <property type="match status" value="1"/>
</dbReference>
<evidence type="ECO:0000256" key="4">
    <source>
        <dbReference type="ARBA" id="ARBA00020268"/>
    </source>
</evidence>
<feature type="transmembrane region" description="Helical" evidence="14">
    <location>
        <begin position="195"/>
        <end position="214"/>
    </location>
</feature>
<feature type="transmembrane region" description="Helical" evidence="14">
    <location>
        <begin position="443"/>
        <end position="461"/>
    </location>
</feature>